<reference evidence="3" key="1">
    <citation type="journal article" date="2019" name="Int. J. Syst. Evol. Microbiol.">
        <title>The Global Catalogue of Microorganisms (GCM) 10K type strain sequencing project: providing services to taxonomists for standard genome sequencing and annotation.</title>
        <authorList>
            <consortium name="The Broad Institute Genomics Platform"/>
            <consortium name="The Broad Institute Genome Sequencing Center for Infectious Disease"/>
            <person name="Wu L."/>
            <person name="Ma J."/>
        </authorList>
    </citation>
    <scope>NUCLEOTIDE SEQUENCE [LARGE SCALE GENOMIC DNA]</scope>
    <source>
        <strain evidence="3">JCM 19134</strain>
    </source>
</reference>
<comment type="caution">
    <text evidence="2">The sequence shown here is derived from an EMBL/GenBank/DDBJ whole genome shotgun (WGS) entry which is preliminary data.</text>
</comment>
<proteinExistence type="predicted"/>
<keyword evidence="1" id="KW-1133">Transmembrane helix</keyword>
<feature type="transmembrane region" description="Helical" evidence="1">
    <location>
        <begin position="222"/>
        <end position="242"/>
    </location>
</feature>
<evidence type="ECO:0000313" key="3">
    <source>
        <dbReference type="Proteomes" id="UP001409585"/>
    </source>
</evidence>
<feature type="transmembrane region" description="Helical" evidence="1">
    <location>
        <begin position="155"/>
        <end position="176"/>
    </location>
</feature>
<feature type="transmembrane region" description="Helical" evidence="1">
    <location>
        <begin position="70"/>
        <end position="90"/>
    </location>
</feature>
<feature type="transmembrane region" description="Helical" evidence="1">
    <location>
        <begin position="183"/>
        <end position="202"/>
    </location>
</feature>
<keyword evidence="1" id="KW-0472">Membrane</keyword>
<feature type="transmembrane region" description="Helical" evidence="1">
    <location>
        <begin position="111"/>
        <end position="135"/>
    </location>
</feature>
<evidence type="ECO:0000313" key="2">
    <source>
        <dbReference type="EMBL" id="GAA4954986.1"/>
    </source>
</evidence>
<evidence type="ECO:0000256" key="1">
    <source>
        <dbReference type="SAM" id="Phobius"/>
    </source>
</evidence>
<accession>A0AAV3U709</accession>
<organism evidence="2 3">
    <name type="scientific">Halioxenophilus aromaticivorans</name>
    <dbReference type="NCBI Taxonomy" id="1306992"/>
    <lineage>
        <taxon>Bacteria</taxon>
        <taxon>Pseudomonadati</taxon>
        <taxon>Pseudomonadota</taxon>
        <taxon>Gammaproteobacteria</taxon>
        <taxon>Alteromonadales</taxon>
        <taxon>Alteromonadaceae</taxon>
        <taxon>Halioxenophilus</taxon>
    </lineage>
</organism>
<feature type="transmembrane region" description="Helical" evidence="1">
    <location>
        <begin position="6"/>
        <end position="24"/>
    </location>
</feature>
<dbReference type="Proteomes" id="UP001409585">
    <property type="component" value="Unassembled WGS sequence"/>
</dbReference>
<dbReference type="EMBL" id="BAABLX010000066">
    <property type="protein sequence ID" value="GAA4954986.1"/>
    <property type="molecule type" value="Genomic_DNA"/>
</dbReference>
<name>A0AAV3U709_9ALTE</name>
<gene>
    <name evidence="2" type="ORF">GCM10025791_38960</name>
</gene>
<keyword evidence="3" id="KW-1185">Reference proteome</keyword>
<keyword evidence="1" id="KW-0812">Transmembrane</keyword>
<sequence length="247" mass="26339">MLSLASTLSFALVAGMSIPVGALISTNKRLRSYCCQHEIDSYVSYFGGGALLAAIALVLVPYGIEHTTIPDATVAFLAGGIVFWQLSSWMRRRRNTISQFLGMILDFIPEGIALGAAAATGSNTGYLLAALIALQNMPEGFSAYHEMNSGGVTKIKLWVIFLTVPIVGPLAAWLGYTCLSASNHVLGLIMLFCSSGIIYLIFQDIAPAAHLKDQDFPAMGAVTGFLLGMIGTMLIHCCPVNFHMSAI</sequence>
<dbReference type="AlphaFoldDB" id="A0AAV3U709"/>
<dbReference type="RefSeq" id="WP_345426395.1">
    <property type="nucleotide sequence ID" value="NZ_AP031496.1"/>
</dbReference>
<feature type="transmembrane region" description="Helical" evidence="1">
    <location>
        <begin position="45"/>
        <end position="64"/>
    </location>
</feature>
<protein>
    <submittedName>
        <fullName evidence="2">Divalent cation transporter</fullName>
    </submittedName>
</protein>